<comment type="similarity">
    <text evidence="2">Belongs to the syntaxin family.</text>
</comment>
<evidence type="ECO:0000256" key="6">
    <source>
        <dbReference type="ARBA" id="ARBA00022989"/>
    </source>
</evidence>
<dbReference type="AlphaFoldDB" id="A0AAW2I2F6"/>
<dbReference type="Pfam" id="PF05739">
    <property type="entry name" value="SNARE"/>
    <property type="match status" value="1"/>
</dbReference>
<comment type="caution">
    <text evidence="12">The sequence shown here is derived from an EMBL/GenBank/DDBJ whole genome shotgun (WGS) entry which is preliminary data.</text>
</comment>
<keyword evidence="8" id="KW-0175">Coiled coil</keyword>
<feature type="domain" description="T-SNARE coiled-coil homology" evidence="11">
    <location>
        <begin position="220"/>
        <end position="282"/>
    </location>
</feature>
<protein>
    <recommendedName>
        <fullName evidence="11">t-SNARE coiled-coil homology domain-containing protein</fullName>
    </recommendedName>
</protein>
<dbReference type="GO" id="GO:0000149">
    <property type="term" value="F:SNARE binding"/>
    <property type="evidence" value="ECO:0007669"/>
    <property type="project" value="TreeGrafter"/>
</dbReference>
<dbReference type="InterPro" id="IPR045242">
    <property type="entry name" value="Syntaxin"/>
</dbReference>
<evidence type="ECO:0000256" key="3">
    <source>
        <dbReference type="ARBA" id="ARBA00022448"/>
    </source>
</evidence>
<dbReference type="GO" id="GO:0031201">
    <property type="term" value="C:SNARE complex"/>
    <property type="evidence" value="ECO:0007669"/>
    <property type="project" value="TreeGrafter"/>
</dbReference>
<evidence type="ECO:0000256" key="10">
    <source>
        <dbReference type="SAM" id="Phobius"/>
    </source>
</evidence>
<keyword evidence="9 10" id="KW-0472">Membrane</keyword>
<gene>
    <name evidence="12" type="ORF">PYX00_003618</name>
</gene>
<accession>A0AAW2I2F6</accession>
<dbReference type="GO" id="GO:0005484">
    <property type="term" value="F:SNAP receptor activity"/>
    <property type="evidence" value="ECO:0007669"/>
    <property type="project" value="InterPro"/>
</dbReference>
<evidence type="ECO:0000256" key="1">
    <source>
        <dbReference type="ARBA" id="ARBA00004409"/>
    </source>
</evidence>
<dbReference type="EMBL" id="JARGDH010000002">
    <property type="protein sequence ID" value="KAL0275898.1"/>
    <property type="molecule type" value="Genomic_DNA"/>
</dbReference>
<dbReference type="InterPro" id="IPR010989">
    <property type="entry name" value="SNARE"/>
</dbReference>
<dbReference type="InterPro" id="IPR006012">
    <property type="entry name" value="Syntaxin/epimorphin_CS"/>
</dbReference>
<proteinExistence type="inferred from homology"/>
<dbReference type="FunFam" id="1.20.5.110:FF:000081">
    <property type="entry name" value="Syntaxin 16"/>
    <property type="match status" value="1"/>
</dbReference>
<sequence length="315" mass="36814">MNKMAVRSLTDVFTFMRNNAIKNRNCLHDQEISDRAAFLESESDFKCDISSYPPTWVDFVDECQIDISTLTSKINDLDQKYKKNMYRPTLNDSTEDQHQIEAHTREISRLFNKCHGLVDKIKSHSQHGNGQERLLAQNVMLSLVSSLQNASNNFRTTQNQYLKNLDSREERSKQYLDILDQDFRTSEVDTEMHNIDQVFGRGPSFQMSQQQLLLIEEDNTRLVEQREEEVKQIVKSIVELNEIFKDLARFVTTQGTVLDRIDYNIENTSIQVHQGFQQLQRAESYQKKNRKMKCIVCLAVVTILMFILLVIFKLV</sequence>
<dbReference type="CDD" id="cd15845">
    <property type="entry name" value="SNARE_syntaxin16"/>
    <property type="match status" value="1"/>
</dbReference>
<keyword evidence="7" id="KW-0333">Golgi apparatus</keyword>
<dbReference type="GO" id="GO:0048278">
    <property type="term" value="P:vesicle docking"/>
    <property type="evidence" value="ECO:0007669"/>
    <property type="project" value="TreeGrafter"/>
</dbReference>
<feature type="transmembrane region" description="Helical" evidence="10">
    <location>
        <begin position="294"/>
        <end position="312"/>
    </location>
</feature>
<dbReference type="PROSITE" id="PS50192">
    <property type="entry name" value="T_SNARE"/>
    <property type="match status" value="1"/>
</dbReference>
<keyword evidence="6 10" id="KW-1133">Transmembrane helix</keyword>
<dbReference type="PANTHER" id="PTHR19957:SF83">
    <property type="entry name" value="SYNTAXIN-16"/>
    <property type="match status" value="1"/>
</dbReference>
<evidence type="ECO:0000313" key="12">
    <source>
        <dbReference type="EMBL" id="KAL0275898.1"/>
    </source>
</evidence>
<keyword evidence="4 10" id="KW-0812">Transmembrane</keyword>
<dbReference type="GO" id="GO:0000139">
    <property type="term" value="C:Golgi membrane"/>
    <property type="evidence" value="ECO:0007669"/>
    <property type="project" value="UniProtKB-SubCell"/>
</dbReference>
<keyword evidence="5" id="KW-0653">Protein transport</keyword>
<evidence type="ECO:0000256" key="9">
    <source>
        <dbReference type="ARBA" id="ARBA00023136"/>
    </source>
</evidence>
<dbReference type="SMART" id="SM00397">
    <property type="entry name" value="t_SNARE"/>
    <property type="match status" value="1"/>
</dbReference>
<evidence type="ECO:0000256" key="7">
    <source>
        <dbReference type="ARBA" id="ARBA00023034"/>
    </source>
</evidence>
<dbReference type="SUPFAM" id="SSF47661">
    <property type="entry name" value="t-snare proteins"/>
    <property type="match status" value="1"/>
</dbReference>
<organism evidence="12">
    <name type="scientific">Menopon gallinae</name>
    <name type="common">poultry shaft louse</name>
    <dbReference type="NCBI Taxonomy" id="328185"/>
    <lineage>
        <taxon>Eukaryota</taxon>
        <taxon>Metazoa</taxon>
        <taxon>Ecdysozoa</taxon>
        <taxon>Arthropoda</taxon>
        <taxon>Hexapoda</taxon>
        <taxon>Insecta</taxon>
        <taxon>Pterygota</taxon>
        <taxon>Neoptera</taxon>
        <taxon>Paraneoptera</taxon>
        <taxon>Psocodea</taxon>
        <taxon>Troctomorpha</taxon>
        <taxon>Phthiraptera</taxon>
        <taxon>Amblycera</taxon>
        <taxon>Menoponidae</taxon>
        <taxon>Menopon</taxon>
    </lineage>
</organism>
<dbReference type="PANTHER" id="PTHR19957">
    <property type="entry name" value="SYNTAXIN"/>
    <property type="match status" value="1"/>
</dbReference>
<keyword evidence="3" id="KW-0813">Transport</keyword>
<dbReference type="InterPro" id="IPR000727">
    <property type="entry name" value="T_SNARE_dom"/>
</dbReference>
<evidence type="ECO:0000256" key="2">
    <source>
        <dbReference type="ARBA" id="ARBA00009063"/>
    </source>
</evidence>
<evidence type="ECO:0000256" key="8">
    <source>
        <dbReference type="ARBA" id="ARBA00023054"/>
    </source>
</evidence>
<evidence type="ECO:0000259" key="11">
    <source>
        <dbReference type="PROSITE" id="PS50192"/>
    </source>
</evidence>
<dbReference type="GO" id="GO:0006906">
    <property type="term" value="P:vesicle fusion"/>
    <property type="evidence" value="ECO:0007669"/>
    <property type="project" value="TreeGrafter"/>
</dbReference>
<reference evidence="12" key="1">
    <citation type="journal article" date="2024" name="Gigascience">
        <title>Chromosome-level genome of the poultry shaft louse Menopon gallinae provides insight into the host-switching and adaptive evolution of parasitic lice.</title>
        <authorList>
            <person name="Xu Y."/>
            <person name="Ma L."/>
            <person name="Liu S."/>
            <person name="Liang Y."/>
            <person name="Liu Q."/>
            <person name="He Z."/>
            <person name="Tian L."/>
            <person name="Duan Y."/>
            <person name="Cai W."/>
            <person name="Li H."/>
            <person name="Song F."/>
        </authorList>
    </citation>
    <scope>NUCLEOTIDE SEQUENCE</scope>
    <source>
        <strain evidence="12">Cailab_2023a</strain>
    </source>
</reference>
<dbReference type="Gene3D" id="1.20.58.70">
    <property type="match status" value="1"/>
</dbReference>
<evidence type="ECO:0000256" key="5">
    <source>
        <dbReference type="ARBA" id="ARBA00022927"/>
    </source>
</evidence>
<name>A0AAW2I2F6_9NEOP</name>
<dbReference type="GO" id="GO:0006886">
    <property type="term" value="P:intracellular protein transport"/>
    <property type="evidence" value="ECO:0007669"/>
    <property type="project" value="InterPro"/>
</dbReference>
<evidence type="ECO:0000256" key="4">
    <source>
        <dbReference type="ARBA" id="ARBA00022692"/>
    </source>
</evidence>
<comment type="subcellular location">
    <subcellularLocation>
        <location evidence="1">Golgi apparatus membrane</location>
        <topology evidence="1">Single-pass type IV membrane protein</topology>
    </subcellularLocation>
</comment>
<dbReference type="PROSITE" id="PS00914">
    <property type="entry name" value="SYNTAXIN"/>
    <property type="match status" value="1"/>
</dbReference>